<feature type="region of interest" description="Disordered" evidence="5">
    <location>
        <begin position="143"/>
        <end position="196"/>
    </location>
</feature>
<feature type="compositionally biased region" description="Basic and acidic residues" evidence="5">
    <location>
        <begin position="143"/>
        <end position="193"/>
    </location>
</feature>
<keyword evidence="1" id="KW-0479">Metal-binding</keyword>
<dbReference type="AlphaFoldDB" id="A0A0U5C443"/>
<dbReference type="Proteomes" id="UP000054771">
    <property type="component" value="Unassembled WGS sequence"/>
</dbReference>
<feature type="domain" description="IBR" evidence="6">
    <location>
        <begin position="30"/>
        <end position="93"/>
    </location>
</feature>
<evidence type="ECO:0000256" key="2">
    <source>
        <dbReference type="ARBA" id="ARBA00022771"/>
    </source>
</evidence>
<dbReference type="EMBL" id="CDMC01000003">
    <property type="protein sequence ID" value="CEL02556.1"/>
    <property type="molecule type" value="Genomic_DNA"/>
</dbReference>
<evidence type="ECO:0000256" key="5">
    <source>
        <dbReference type="SAM" id="MobiDB-lite"/>
    </source>
</evidence>
<keyword evidence="4" id="KW-0862">Zinc</keyword>
<sequence>MDRTSIHVRYAAPRMPECEIQKWASPETLRRMDDLRVRQMLQSDPNFVFCSNAECDAGQVHTSGTESPIMTCANCGARTCSKHRMRWHEDLSCDEFDHPEAADERDRQGAPELEAIRQKEEVILQQIQADEHLARAIRAMEEGREVEQRDIRQERGKPHREKEGASEHARREARAEQIKRRKEERQGAAEVRRSSKPCPGAGCLYRVDRISGCKHMTYTNQVIFQVLSVWTEERTFKPTMRLEAFQSY</sequence>
<dbReference type="OrthoDB" id="1431934at2759"/>
<keyword evidence="3" id="KW-0833">Ubl conjugation pathway</keyword>
<organism evidence="7 8">
    <name type="scientific">Aspergillus calidoustus</name>
    <dbReference type="NCBI Taxonomy" id="454130"/>
    <lineage>
        <taxon>Eukaryota</taxon>
        <taxon>Fungi</taxon>
        <taxon>Dikarya</taxon>
        <taxon>Ascomycota</taxon>
        <taxon>Pezizomycotina</taxon>
        <taxon>Eurotiomycetes</taxon>
        <taxon>Eurotiomycetidae</taxon>
        <taxon>Eurotiales</taxon>
        <taxon>Aspergillaceae</taxon>
        <taxon>Aspergillus</taxon>
        <taxon>Aspergillus subgen. Nidulantes</taxon>
    </lineage>
</organism>
<dbReference type="SMART" id="SM00647">
    <property type="entry name" value="IBR"/>
    <property type="match status" value="1"/>
</dbReference>
<keyword evidence="8" id="KW-1185">Reference proteome</keyword>
<name>A0A0U5C443_ASPCI</name>
<reference evidence="8" key="1">
    <citation type="journal article" date="2016" name="Genome Announc.">
        <title>Draft genome sequences of fungus Aspergillus calidoustus.</title>
        <authorList>
            <person name="Horn F."/>
            <person name="Linde J."/>
            <person name="Mattern D.J."/>
            <person name="Walther G."/>
            <person name="Guthke R."/>
            <person name="Scherlach K."/>
            <person name="Martin K."/>
            <person name="Brakhage A.A."/>
            <person name="Petzke L."/>
            <person name="Valiante V."/>
        </authorList>
    </citation>
    <scope>NUCLEOTIDE SEQUENCE [LARGE SCALE GENOMIC DNA]</scope>
    <source>
        <strain evidence="8">SF006504</strain>
    </source>
</reference>
<dbReference type="GO" id="GO:0008270">
    <property type="term" value="F:zinc ion binding"/>
    <property type="evidence" value="ECO:0007669"/>
    <property type="project" value="UniProtKB-KW"/>
</dbReference>
<protein>
    <recommendedName>
        <fullName evidence="6">IBR domain-containing protein</fullName>
    </recommendedName>
</protein>
<evidence type="ECO:0000256" key="4">
    <source>
        <dbReference type="ARBA" id="ARBA00022833"/>
    </source>
</evidence>
<keyword evidence="2" id="KW-0863">Zinc-finger</keyword>
<accession>A0A0U5C443</accession>
<proteinExistence type="predicted"/>
<evidence type="ECO:0000313" key="8">
    <source>
        <dbReference type="Proteomes" id="UP000054771"/>
    </source>
</evidence>
<evidence type="ECO:0000256" key="1">
    <source>
        <dbReference type="ARBA" id="ARBA00022723"/>
    </source>
</evidence>
<dbReference type="InterPro" id="IPR002867">
    <property type="entry name" value="IBR_dom"/>
</dbReference>
<dbReference type="SUPFAM" id="SSF57850">
    <property type="entry name" value="RING/U-box"/>
    <property type="match status" value="1"/>
</dbReference>
<evidence type="ECO:0000313" key="7">
    <source>
        <dbReference type="EMBL" id="CEL02556.1"/>
    </source>
</evidence>
<dbReference type="OMA" id="QVEWHEQ"/>
<dbReference type="CDD" id="cd20335">
    <property type="entry name" value="BRcat_RBR"/>
    <property type="match status" value="1"/>
</dbReference>
<evidence type="ECO:0000259" key="6">
    <source>
        <dbReference type="SMART" id="SM00647"/>
    </source>
</evidence>
<dbReference type="Pfam" id="PF01485">
    <property type="entry name" value="IBR"/>
    <property type="match status" value="1"/>
</dbReference>
<evidence type="ECO:0000256" key="3">
    <source>
        <dbReference type="ARBA" id="ARBA00022786"/>
    </source>
</evidence>
<gene>
    <name evidence="7" type="ORF">ASPCAL03725</name>
</gene>